<dbReference type="GO" id="GO:0006508">
    <property type="term" value="P:proteolysis"/>
    <property type="evidence" value="ECO:0000318"/>
    <property type="project" value="GO_Central"/>
</dbReference>
<keyword evidence="8" id="KW-1185">Reference proteome</keyword>
<feature type="domain" description="Peptidase S1" evidence="6">
    <location>
        <begin position="26"/>
        <end position="149"/>
    </location>
</feature>
<dbReference type="EMBL" id="KQ971319">
    <property type="protein sequence ID" value="KYB28922.1"/>
    <property type="molecule type" value="Genomic_DNA"/>
</dbReference>
<evidence type="ECO:0000256" key="1">
    <source>
        <dbReference type="ARBA" id="ARBA00007664"/>
    </source>
</evidence>
<comment type="similarity">
    <text evidence="1">Belongs to the peptidase S1 family.</text>
</comment>
<dbReference type="PRINTS" id="PR00722">
    <property type="entry name" value="CHYMOTRYPSIN"/>
</dbReference>
<evidence type="ECO:0000256" key="4">
    <source>
        <dbReference type="ARBA" id="ARBA00022825"/>
    </source>
</evidence>
<dbReference type="SUPFAM" id="SSF50494">
    <property type="entry name" value="Trypsin-like serine proteases"/>
    <property type="match status" value="1"/>
</dbReference>
<evidence type="ECO:0000256" key="3">
    <source>
        <dbReference type="ARBA" id="ARBA00022801"/>
    </source>
</evidence>
<dbReference type="InterPro" id="IPR043504">
    <property type="entry name" value="Peptidase_S1_PA_chymotrypsin"/>
</dbReference>
<keyword evidence="2" id="KW-0645">Protease</keyword>
<dbReference type="FunFam" id="2.40.10.10:FF:000068">
    <property type="entry name" value="transmembrane protease serine 2"/>
    <property type="match status" value="1"/>
</dbReference>
<organism evidence="7 8">
    <name type="scientific">Tribolium castaneum</name>
    <name type="common">Red flour beetle</name>
    <dbReference type="NCBI Taxonomy" id="7070"/>
    <lineage>
        <taxon>Eukaryota</taxon>
        <taxon>Metazoa</taxon>
        <taxon>Ecdysozoa</taxon>
        <taxon>Arthropoda</taxon>
        <taxon>Hexapoda</taxon>
        <taxon>Insecta</taxon>
        <taxon>Pterygota</taxon>
        <taxon>Neoptera</taxon>
        <taxon>Endopterygota</taxon>
        <taxon>Coleoptera</taxon>
        <taxon>Polyphaga</taxon>
        <taxon>Cucujiformia</taxon>
        <taxon>Tenebrionidae</taxon>
        <taxon>Tenebrionidae incertae sedis</taxon>
        <taxon>Tribolium</taxon>
    </lineage>
</organism>
<dbReference type="Pfam" id="PF00089">
    <property type="entry name" value="Trypsin"/>
    <property type="match status" value="1"/>
</dbReference>
<dbReference type="PROSITE" id="PS00134">
    <property type="entry name" value="TRYPSIN_HIS"/>
    <property type="match status" value="1"/>
</dbReference>
<dbReference type="InterPro" id="IPR018114">
    <property type="entry name" value="TRYPSIN_HIS"/>
</dbReference>
<dbReference type="InterPro" id="IPR009003">
    <property type="entry name" value="Peptidase_S1_PA"/>
</dbReference>
<proteinExistence type="inferred from homology"/>
<evidence type="ECO:0000259" key="6">
    <source>
        <dbReference type="PROSITE" id="PS50240"/>
    </source>
</evidence>
<dbReference type="InterPro" id="IPR001314">
    <property type="entry name" value="Peptidase_S1A"/>
</dbReference>
<evidence type="ECO:0000313" key="7">
    <source>
        <dbReference type="EMBL" id="KYB28922.1"/>
    </source>
</evidence>
<dbReference type="PANTHER" id="PTHR24276:SF98">
    <property type="entry name" value="FI18310P1-RELATED"/>
    <property type="match status" value="1"/>
</dbReference>
<dbReference type="Proteomes" id="UP000007266">
    <property type="component" value="Linkage group 3"/>
</dbReference>
<dbReference type="SMART" id="SM00020">
    <property type="entry name" value="Tryp_SPc"/>
    <property type="match status" value="1"/>
</dbReference>
<protein>
    <submittedName>
        <fullName evidence="7">Trypsin delta/gamma-like Protein</fullName>
    </submittedName>
</protein>
<keyword evidence="5" id="KW-1015">Disulfide bond</keyword>
<dbReference type="PROSITE" id="PS50240">
    <property type="entry name" value="TRYPSIN_DOM"/>
    <property type="match status" value="1"/>
</dbReference>
<dbReference type="InterPro" id="IPR050430">
    <property type="entry name" value="Peptidase_S1"/>
</dbReference>
<accession>A0A139WLW3</accession>
<name>A0A139WLW3_TRICA</name>
<dbReference type="GO" id="GO:0004252">
    <property type="term" value="F:serine-type endopeptidase activity"/>
    <property type="evidence" value="ECO:0000318"/>
    <property type="project" value="GO_Central"/>
</dbReference>
<evidence type="ECO:0000256" key="5">
    <source>
        <dbReference type="ARBA" id="ARBA00023157"/>
    </source>
</evidence>
<reference evidence="7 8" key="2">
    <citation type="journal article" date="2010" name="Nucleic Acids Res.">
        <title>BeetleBase in 2010: revisions to provide comprehensive genomic information for Tribolium castaneum.</title>
        <authorList>
            <person name="Kim H.S."/>
            <person name="Murphy T."/>
            <person name="Xia J."/>
            <person name="Caragea D."/>
            <person name="Park Y."/>
            <person name="Beeman R.W."/>
            <person name="Lorenzen M.D."/>
            <person name="Butcher S."/>
            <person name="Manak J.R."/>
            <person name="Brown S.J."/>
        </authorList>
    </citation>
    <scope>GENOME REANNOTATION</scope>
    <source>
        <strain evidence="7 8">Georgia GA2</strain>
    </source>
</reference>
<dbReference type="InParanoid" id="A0A139WLW3"/>
<dbReference type="AlphaFoldDB" id="A0A139WLW3"/>
<gene>
    <name evidence="7" type="primary">AUGUSTUS-3.0.2_32356</name>
    <name evidence="7" type="ORF">TcasGA2_TC032356</name>
</gene>
<dbReference type="PANTHER" id="PTHR24276">
    <property type="entry name" value="POLYSERASE-RELATED"/>
    <property type="match status" value="1"/>
</dbReference>
<evidence type="ECO:0000313" key="8">
    <source>
        <dbReference type="Proteomes" id="UP000007266"/>
    </source>
</evidence>
<dbReference type="Gene3D" id="2.40.10.10">
    <property type="entry name" value="Trypsin-like serine proteases"/>
    <property type="match status" value="1"/>
</dbReference>
<dbReference type="OMA" id="TIKFCES"/>
<keyword evidence="4" id="KW-0720">Serine protease</keyword>
<dbReference type="STRING" id="7070.A0A139WLW3"/>
<reference evidence="7 8" key="1">
    <citation type="journal article" date="2008" name="Nature">
        <title>The genome of the model beetle and pest Tribolium castaneum.</title>
        <authorList>
            <consortium name="Tribolium Genome Sequencing Consortium"/>
            <person name="Richards S."/>
            <person name="Gibbs R.A."/>
            <person name="Weinstock G.M."/>
            <person name="Brown S.J."/>
            <person name="Denell R."/>
            <person name="Beeman R.W."/>
            <person name="Gibbs R."/>
            <person name="Beeman R.W."/>
            <person name="Brown S.J."/>
            <person name="Bucher G."/>
            <person name="Friedrich M."/>
            <person name="Grimmelikhuijzen C.J."/>
            <person name="Klingler M."/>
            <person name="Lorenzen M."/>
            <person name="Richards S."/>
            <person name="Roth S."/>
            <person name="Schroder R."/>
            <person name="Tautz D."/>
            <person name="Zdobnov E.M."/>
            <person name="Muzny D."/>
            <person name="Gibbs R.A."/>
            <person name="Weinstock G.M."/>
            <person name="Attaway T."/>
            <person name="Bell S."/>
            <person name="Buhay C.J."/>
            <person name="Chandrabose M.N."/>
            <person name="Chavez D."/>
            <person name="Clerk-Blankenburg K.P."/>
            <person name="Cree A."/>
            <person name="Dao M."/>
            <person name="Davis C."/>
            <person name="Chacko J."/>
            <person name="Dinh H."/>
            <person name="Dugan-Rocha S."/>
            <person name="Fowler G."/>
            <person name="Garner T.T."/>
            <person name="Garnes J."/>
            <person name="Gnirke A."/>
            <person name="Hawes A."/>
            <person name="Hernandez J."/>
            <person name="Hines S."/>
            <person name="Holder M."/>
            <person name="Hume J."/>
            <person name="Jhangiani S.N."/>
            <person name="Joshi V."/>
            <person name="Khan Z.M."/>
            <person name="Jackson L."/>
            <person name="Kovar C."/>
            <person name="Kowis A."/>
            <person name="Lee S."/>
            <person name="Lewis L.R."/>
            <person name="Margolis J."/>
            <person name="Morgan M."/>
            <person name="Nazareth L.V."/>
            <person name="Nguyen N."/>
            <person name="Okwuonu G."/>
            <person name="Parker D."/>
            <person name="Richards S."/>
            <person name="Ruiz S.J."/>
            <person name="Santibanez J."/>
            <person name="Savard J."/>
            <person name="Scherer S.E."/>
            <person name="Schneider B."/>
            <person name="Sodergren E."/>
            <person name="Tautz D."/>
            <person name="Vattahil S."/>
            <person name="Villasana D."/>
            <person name="White C.S."/>
            <person name="Wright R."/>
            <person name="Park Y."/>
            <person name="Beeman R.W."/>
            <person name="Lord J."/>
            <person name="Oppert B."/>
            <person name="Lorenzen M."/>
            <person name="Brown S."/>
            <person name="Wang L."/>
            <person name="Savard J."/>
            <person name="Tautz D."/>
            <person name="Richards S."/>
            <person name="Weinstock G."/>
            <person name="Gibbs R.A."/>
            <person name="Liu Y."/>
            <person name="Worley K."/>
            <person name="Weinstock G."/>
            <person name="Elsik C.G."/>
            <person name="Reese J.T."/>
            <person name="Elhaik E."/>
            <person name="Landan G."/>
            <person name="Graur D."/>
            <person name="Arensburger P."/>
            <person name="Atkinson P."/>
            <person name="Beeman R.W."/>
            <person name="Beidler J."/>
            <person name="Brown S.J."/>
            <person name="Demuth J.P."/>
            <person name="Drury D.W."/>
            <person name="Du Y.Z."/>
            <person name="Fujiwara H."/>
            <person name="Lorenzen M."/>
            <person name="Maselli V."/>
            <person name="Osanai M."/>
            <person name="Park Y."/>
            <person name="Robertson H.M."/>
            <person name="Tu Z."/>
            <person name="Wang J.J."/>
            <person name="Wang S."/>
            <person name="Richards S."/>
            <person name="Song H."/>
            <person name="Zhang L."/>
            <person name="Sodergren E."/>
            <person name="Werner D."/>
            <person name="Stanke M."/>
            <person name="Morgenstern B."/>
            <person name="Solovyev V."/>
            <person name="Kosarev P."/>
            <person name="Brown G."/>
            <person name="Chen H.C."/>
            <person name="Ermolaeva O."/>
            <person name="Hlavina W."/>
            <person name="Kapustin Y."/>
            <person name="Kiryutin B."/>
            <person name="Kitts P."/>
            <person name="Maglott D."/>
            <person name="Pruitt K."/>
            <person name="Sapojnikov V."/>
            <person name="Souvorov A."/>
            <person name="Mackey A.J."/>
            <person name="Waterhouse R.M."/>
            <person name="Wyder S."/>
            <person name="Zdobnov E.M."/>
            <person name="Zdobnov E.M."/>
            <person name="Wyder S."/>
            <person name="Kriventseva E.V."/>
            <person name="Kadowaki T."/>
            <person name="Bork P."/>
            <person name="Aranda M."/>
            <person name="Bao R."/>
            <person name="Beermann A."/>
            <person name="Berns N."/>
            <person name="Bolognesi R."/>
            <person name="Bonneton F."/>
            <person name="Bopp D."/>
            <person name="Brown S.J."/>
            <person name="Bucher G."/>
            <person name="Butts T."/>
            <person name="Chaumot A."/>
            <person name="Denell R.E."/>
            <person name="Ferrier D.E."/>
            <person name="Friedrich M."/>
            <person name="Gordon C.M."/>
            <person name="Jindra M."/>
            <person name="Klingler M."/>
            <person name="Lan Q."/>
            <person name="Lattorff H.M."/>
            <person name="Laudet V."/>
            <person name="von Levetsow C."/>
            <person name="Liu Z."/>
            <person name="Lutz R."/>
            <person name="Lynch J.A."/>
            <person name="da Fonseca R.N."/>
            <person name="Posnien N."/>
            <person name="Reuter R."/>
            <person name="Roth S."/>
            <person name="Savard J."/>
            <person name="Schinko J.B."/>
            <person name="Schmitt C."/>
            <person name="Schoppmeier M."/>
            <person name="Schroder R."/>
            <person name="Shippy T.D."/>
            <person name="Simonnet F."/>
            <person name="Marques-Souza H."/>
            <person name="Tautz D."/>
            <person name="Tomoyasu Y."/>
            <person name="Trauner J."/>
            <person name="Van der Zee M."/>
            <person name="Vervoort M."/>
            <person name="Wittkopp N."/>
            <person name="Wimmer E.A."/>
            <person name="Yang X."/>
            <person name="Jones A.K."/>
            <person name="Sattelle D.B."/>
            <person name="Ebert P.R."/>
            <person name="Nelson D."/>
            <person name="Scott J.G."/>
            <person name="Beeman R.W."/>
            <person name="Muthukrishnan S."/>
            <person name="Kramer K.J."/>
            <person name="Arakane Y."/>
            <person name="Beeman R.W."/>
            <person name="Zhu Q."/>
            <person name="Hogenkamp D."/>
            <person name="Dixit R."/>
            <person name="Oppert B."/>
            <person name="Jiang H."/>
            <person name="Zou Z."/>
            <person name="Marshall J."/>
            <person name="Elpidina E."/>
            <person name="Vinokurov K."/>
            <person name="Oppert C."/>
            <person name="Zou Z."/>
            <person name="Evans J."/>
            <person name="Lu Z."/>
            <person name="Zhao P."/>
            <person name="Sumathipala N."/>
            <person name="Altincicek B."/>
            <person name="Vilcinskas A."/>
            <person name="Williams M."/>
            <person name="Hultmark D."/>
            <person name="Hetru C."/>
            <person name="Jiang H."/>
            <person name="Grimmelikhuijzen C.J."/>
            <person name="Hauser F."/>
            <person name="Cazzamali G."/>
            <person name="Williamson M."/>
            <person name="Park Y."/>
            <person name="Li B."/>
            <person name="Tanaka Y."/>
            <person name="Predel R."/>
            <person name="Neupert S."/>
            <person name="Schachtner J."/>
            <person name="Verleyen P."/>
            <person name="Raible F."/>
            <person name="Bork P."/>
            <person name="Friedrich M."/>
            <person name="Walden K.K."/>
            <person name="Robertson H.M."/>
            <person name="Angeli S."/>
            <person name="Foret S."/>
            <person name="Bucher G."/>
            <person name="Schuetz S."/>
            <person name="Maleszka R."/>
            <person name="Wimmer E.A."/>
            <person name="Beeman R.W."/>
            <person name="Lorenzen M."/>
            <person name="Tomoyasu Y."/>
            <person name="Miller S.C."/>
            <person name="Grossmann D."/>
            <person name="Bucher G."/>
        </authorList>
    </citation>
    <scope>NUCLEOTIDE SEQUENCE [LARGE SCALE GENOMIC DNA]</scope>
    <source>
        <strain evidence="7 8">Georgia GA2</strain>
    </source>
</reference>
<keyword evidence="3" id="KW-0378">Hydrolase</keyword>
<dbReference type="InterPro" id="IPR001254">
    <property type="entry name" value="Trypsin_dom"/>
</dbReference>
<sequence length="149" mass="16921">MTILLFKITDVLGKNLIEKSVPEARIVGGSYAQNHKYQFIVSIRYGFKEQHGCGGTILGPNVVLTAAHCLYLRDPISVRYGSNNLLENNVRNVIIYGIYHHDYNPKTFRNDIAVLHLRDTIKFCESVKPVVLEAQEEEATARETLEARF</sequence>
<evidence type="ECO:0000256" key="2">
    <source>
        <dbReference type="ARBA" id="ARBA00022670"/>
    </source>
</evidence>